<proteinExistence type="predicted"/>
<protein>
    <submittedName>
        <fullName evidence="2">Uncharacterized protein</fullName>
    </submittedName>
</protein>
<keyword evidence="1" id="KW-0472">Membrane</keyword>
<dbReference type="AlphaFoldDB" id="J9GR94"/>
<reference evidence="2" key="1">
    <citation type="journal article" date="2012" name="PLoS ONE">
        <title>Gene sets for utilization of primary and secondary nutrition supplies in the distal gut of endangered iberian lynx.</title>
        <authorList>
            <person name="Alcaide M."/>
            <person name="Messina E."/>
            <person name="Richter M."/>
            <person name="Bargiela R."/>
            <person name="Peplies J."/>
            <person name="Huws S.A."/>
            <person name="Newbold C.J."/>
            <person name="Golyshin P.N."/>
            <person name="Simon M.A."/>
            <person name="Lopez G."/>
            <person name="Yakimov M.M."/>
            <person name="Ferrer M."/>
        </authorList>
    </citation>
    <scope>NUCLEOTIDE SEQUENCE</scope>
</reference>
<accession>J9GR94</accession>
<keyword evidence="1" id="KW-1133">Transmembrane helix</keyword>
<gene>
    <name evidence="2" type="ORF">EVA_09274</name>
</gene>
<evidence type="ECO:0000313" key="2">
    <source>
        <dbReference type="EMBL" id="EJX02620.1"/>
    </source>
</evidence>
<dbReference type="EMBL" id="AMCI01002470">
    <property type="protein sequence ID" value="EJX02620.1"/>
    <property type="molecule type" value="Genomic_DNA"/>
</dbReference>
<evidence type="ECO:0000256" key="1">
    <source>
        <dbReference type="SAM" id="Phobius"/>
    </source>
</evidence>
<sequence length="109" mass="12527">LLKLMAPPIEGMIPIKGVQARVGGFLTKFYWFIAFGCILLLFICFWLFTSKKIRLHQMVFCLALGLGILYNLVLPPYSAPDERFHINQSFSLACSLYDPDIRPTYTNMF</sequence>
<feature type="transmembrane region" description="Helical" evidence="1">
    <location>
        <begin position="55"/>
        <end position="73"/>
    </location>
</feature>
<feature type="non-terminal residue" evidence="2">
    <location>
        <position position="1"/>
    </location>
</feature>
<name>J9GR94_9ZZZZ</name>
<comment type="caution">
    <text evidence="2">The sequence shown here is derived from an EMBL/GenBank/DDBJ whole genome shotgun (WGS) entry which is preliminary data.</text>
</comment>
<organism evidence="2">
    <name type="scientific">gut metagenome</name>
    <dbReference type="NCBI Taxonomy" id="749906"/>
    <lineage>
        <taxon>unclassified sequences</taxon>
        <taxon>metagenomes</taxon>
        <taxon>organismal metagenomes</taxon>
    </lineage>
</organism>
<keyword evidence="1" id="KW-0812">Transmembrane</keyword>
<feature type="transmembrane region" description="Helical" evidence="1">
    <location>
        <begin position="29"/>
        <end position="48"/>
    </location>
</feature>